<evidence type="ECO:0000313" key="4">
    <source>
        <dbReference type="Proteomes" id="UP000657177"/>
    </source>
</evidence>
<feature type="transmembrane region" description="Helical" evidence="1">
    <location>
        <begin position="317"/>
        <end position="336"/>
    </location>
</feature>
<evidence type="ECO:0000256" key="1">
    <source>
        <dbReference type="SAM" id="Phobius"/>
    </source>
</evidence>
<feature type="transmembrane region" description="Helical" evidence="1">
    <location>
        <begin position="193"/>
        <end position="214"/>
    </location>
</feature>
<name>A0A8J6HZ53_9FIRM</name>
<accession>A0A8J6HZ53</accession>
<keyword evidence="1" id="KW-0472">Membrane</keyword>
<organism evidence="3 4">
    <name type="scientific">Capillibacterium thermochitinicola</name>
    <dbReference type="NCBI Taxonomy" id="2699427"/>
    <lineage>
        <taxon>Bacteria</taxon>
        <taxon>Bacillati</taxon>
        <taxon>Bacillota</taxon>
        <taxon>Capillibacterium</taxon>
    </lineage>
</organism>
<dbReference type="PANTHER" id="PTHR43849">
    <property type="entry name" value="BLL3936 PROTEIN"/>
    <property type="match status" value="1"/>
</dbReference>
<keyword evidence="4" id="KW-1185">Reference proteome</keyword>
<feature type="transmembrane region" description="Helical" evidence="1">
    <location>
        <begin position="156"/>
        <end position="173"/>
    </location>
</feature>
<comment type="caution">
    <text evidence="3">The sequence shown here is derived from an EMBL/GenBank/DDBJ whole genome shotgun (WGS) entry which is preliminary data.</text>
</comment>
<dbReference type="EMBL" id="JAAKDE010000007">
    <property type="protein sequence ID" value="MBA2132730.1"/>
    <property type="molecule type" value="Genomic_DNA"/>
</dbReference>
<feature type="transmembrane region" description="Helical" evidence="1">
    <location>
        <begin position="422"/>
        <end position="446"/>
    </location>
</feature>
<evidence type="ECO:0000259" key="2">
    <source>
        <dbReference type="Pfam" id="PF06808"/>
    </source>
</evidence>
<feature type="transmembrane region" description="Helical" evidence="1">
    <location>
        <begin position="505"/>
        <end position="530"/>
    </location>
</feature>
<feature type="transmembrane region" description="Helical" evidence="1">
    <location>
        <begin position="102"/>
        <end position="121"/>
    </location>
</feature>
<dbReference type="RefSeq" id="WP_181339182.1">
    <property type="nucleotide sequence ID" value="NZ_JAAKDE010000007.1"/>
</dbReference>
<evidence type="ECO:0000313" key="3">
    <source>
        <dbReference type="EMBL" id="MBA2132730.1"/>
    </source>
</evidence>
<proteinExistence type="predicted"/>
<feature type="transmembrane region" description="Helical" evidence="1">
    <location>
        <begin position="356"/>
        <end position="377"/>
    </location>
</feature>
<feature type="transmembrane region" description="Helical" evidence="1">
    <location>
        <begin position="481"/>
        <end position="499"/>
    </location>
</feature>
<dbReference type="PANTHER" id="PTHR43849:SF2">
    <property type="entry name" value="BLL3936 PROTEIN"/>
    <property type="match status" value="1"/>
</dbReference>
<feature type="transmembrane region" description="Helical" evidence="1">
    <location>
        <begin position="46"/>
        <end position="67"/>
    </location>
</feature>
<dbReference type="AlphaFoldDB" id="A0A8J6HZ53"/>
<keyword evidence="1" id="KW-0812">Transmembrane</keyword>
<feature type="transmembrane region" description="Helical" evidence="1">
    <location>
        <begin position="452"/>
        <end position="474"/>
    </location>
</feature>
<feature type="transmembrane region" description="Helical" evidence="1">
    <location>
        <begin position="280"/>
        <end position="305"/>
    </location>
</feature>
<dbReference type="Pfam" id="PF06808">
    <property type="entry name" value="DctM"/>
    <property type="match status" value="1"/>
</dbReference>
<feature type="transmembrane region" description="Helical" evidence="1">
    <location>
        <begin position="573"/>
        <end position="592"/>
    </location>
</feature>
<dbReference type="NCBIfam" id="TIGR02123">
    <property type="entry name" value="TRAP_fused"/>
    <property type="match status" value="1"/>
</dbReference>
<sequence>MSERKNAPQNLSDLVDPVDQVDVDAVMAEYDRESNTRRFSGVPRVLVRYMLAAFSLYVFYMNLISVWPEQIRRASFVGLIVFMAFMLYPAKKRSAKRENYIPLYDLILGVIGAVCYFYYVVNFSDLAVKATRITPFDTLVGAVGVLITAEVCRRVVGLPILVVASTFVGYAFFAGYSLRRIVYTLFYTLDGVIGTPIGVCSTFIVLFIILASFLEKTNIGSFFIDIANSVAGWATGGPAKVAVISSALEGMYSGSSVANTVGSGSVTIPVMKKTGYDKDFAAAVEAAASTGGQIMPPIMGAAAFLMAEMTGVPYSKIAVAGIFPAILYFAGIFLMVHFEAKKTGLKGLPREAIPGFFRLFLTKGYLFLPIVVLVVMMSIGYTPSRAACLAILAAVIVSSFRRETRMTPKTFITALENGAKNTVAVAAACSIAGIIVGVVSLTGIGLKLAEGLLFLSGGIDIIALFLTMIACLILGMGVPTTANYVIMATITAPIILKLIPETPVLAAHFFVFYFGVVADITPPVALAAYAGAAISGGNPLRTGVIATRLAIAAFIVPYMVVLNPAMLLINASLYQIVQFTITSLAGMFALAGGLEGFMRDKLSTWQRILAVGGGLLLIHPDLLTDLIGLAMIGVVVAFQYGIKTGRDKLVAA</sequence>
<feature type="transmembrane region" description="Helical" evidence="1">
    <location>
        <begin position="383"/>
        <end position="401"/>
    </location>
</feature>
<dbReference type="Proteomes" id="UP000657177">
    <property type="component" value="Unassembled WGS sequence"/>
</dbReference>
<gene>
    <name evidence="3" type="ORF">G5B42_04125</name>
</gene>
<reference evidence="3" key="1">
    <citation type="submission" date="2020-06" db="EMBL/GenBank/DDBJ databases">
        <title>Novel chitinolytic bacterium.</title>
        <authorList>
            <person name="Ungkulpasvich U."/>
            <person name="Kosugi A."/>
            <person name="Uke A."/>
        </authorList>
    </citation>
    <scope>NUCLEOTIDE SEQUENCE</scope>
    <source>
        <strain evidence="3">UUS1-1</strain>
    </source>
</reference>
<feature type="domain" description="TRAP C4-dicarboxylate transport system permease DctM subunit" evidence="2">
    <location>
        <begin position="144"/>
        <end position="571"/>
    </location>
</feature>
<feature type="transmembrane region" description="Helical" evidence="1">
    <location>
        <begin position="542"/>
        <end position="561"/>
    </location>
</feature>
<dbReference type="InterPro" id="IPR010656">
    <property type="entry name" value="DctM"/>
</dbReference>
<feature type="transmembrane region" description="Helical" evidence="1">
    <location>
        <begin position="73"/>
        <end position="90"/>
    </location>
</feature>
<feature type="transmembrane region" description="Helical" evidence="1">
    <location>
        <begin position="133"/>
        <end position="149"/>
    </location>
</feature>
<dbReference type="InterPro" id="IPR011853">
    <property type="entry name" value="TRAP_DctM-Dct_fused"/>
</dbReference>
<keyword evidence="1" id="KW-1133">Transmembrane helix</keyword>
<protein>
    <submittedName>
        <fullName evidence="3">TRAP transporter permease</fullName>
    </submittedName>
</protein>